<dbReference type="RefSeq" id="XP_024392317.1">
    <property type="nucleotide sequence ID" value="XM_024536549.2"/>
</dbReference>
<dbReference type="PaxDb" id="3218-PP1S5_14V6.1"/>
<feature type="domain" description="Myb/SANT-like DNA-binding" evidence="2">
    <location>
        <begin position="15"/>
        <end position="102"/>
    </location>
</feature>
<dbReference type="Proteomes" id="UP000006727">
    <property type="component" value="Chromosome 13"/>
</dbReference>
<dbReference type="OMA" id="FRTDIQC"/>
<reference evidence="4" key="3">
    <citation type="submission" date="2020-12" db="UniProtKB">
        <authorList>
            <consortium name="EnsemblPlants"/>
        </authorList>
    </citation>
    <scope>IDENTIFICATION</scope>
</reference>
<dbReference type="EMBL" id="ABEU02000013">
    <property type="protein sequence ID" value="PNR42505.1"/>
    <property type="molecule type" value="Genomic_DNA"/>
</dbReference>
<protein>
    <recommendedName>
        <fullName evidence="2">Myb/SANT-like DNA-binding domain-containing protein</fullName>
    </recommendedName>
</protein>
<evidence type="ECO:0000313" key="3">
    <source>
        <dbReference type="EMBL" id="PNR42505.1"/>
    </source>
</evidence>
<dbReference type="FunCoup" id="A0A2K1JLT4">
    <property type="interactions" value="1213"/>
</dbReference>
<keyword evidence="5" id="KW-1185">Reference proteome</keyword>
<dbReference type="Gramene" id="Pp3c13_13930V3.2">
    <property type="protein sequence ID" value="PAC:32930334.CDS.1"/>
    <property type="gene ID" value="Pp3c13_13930"/>
</dbReference>
<dbReference type="PANTHER" id="PTHR31307:SF45">
    <property type="entry name" value="OS09G0558200 PROTEIN"/>
    <property type="match status" value="1"/>
</dbReference>
<evidence type="ECO:0000259" key="2">
    <source>
        <dbReference type="Pfam" id="PF13837"/>
    </source>
</evidence>
<keyword evidence="1" id="KW-0175">Coiled coil</keyword>
<dbReference type="InterPro" id="IPR044823">
    <property type="entry name" value="ASIL1/2-like"/>
</dbReference>
<evidence type="ECO:0000313" key="4">
    <source>
        <dbReference type="EnsemblPlants" id="PAC:32930333.CDS.1"/>
    </source>
</evidence>
<reference evidence="3 5" key="2">
    <citation type="journal article" date="2018" name="Plant J.">
        <title>The Physcomitrella patens chromosome-scale assembly reveals moss genome structure and evolution.</title>
        <authorList>
            <person name="Lang D."/>
            <person name="Ullrich K.K."/>
            <person name="Murat F."/>
            <person name="Fuchs J."/>
            <person name="Jenkins J."/>
            <person name="Haas F.B."/>
            <person name="Piednoel M."/>
            <person name="Gundlach H."/>
            <person name="Van Bel M."/>
            <person name="Meyberg R."/>
            <person name="Vives C."/>
            <person name="Morata J."/>
            <person name="Symeonidi A."/>
            <person name="Hiss M."/>
            <person name="Muchero W."/>
            <person name="Kamisugi Y."/>
            <person name="Saleh O."/>
            <person name="Blanc G."/>
            <person name="Decker E.L."/>
            <person name="van Gessel N."/>
            <person name="Grimwood J."/>
            <person name="Hayes R.D."/>
            <person name="Graham S.W."/>
            <person name="Gunter L.E."/>
            <person name="McDaniel S.F."/>
            <person name="Hoernstein S.N.W."/>
            <person name="Larsson A."/>
            <person name="Li F.W."/>
            <person name="Perroud P.F."/>
            <person name="Phillips J."/>
            <person name="Ranjan P."/>
            <person name="Rokshar D.S."/>
            <person name="Rothfels C.J."/>
            <person name="Schneider L."/>
            <person name="Shu S."/>
            <person name="Stevenson D.W."/>
            <person name="Thummler F."/>
            <person name="Tillich M."/>
            <person name="Villarreal Aguilar J.C."/>
            <person name="Widiez T."/>
            <person name="Wong G.K."/>
            <person name="Wymore A."/>
            <person name="Zhang Y."/>
            <person name="Zimmer A.D."/>
            <person name="Quatrano R.S."/>
            <person name="Mayer K.F.X."/>
            <person name="Goodstein D."/>
            <person name="Casacuberta J.M."/>
            <person name="Vandepoele K."/>
            <person name="Reski R."/>
            <person name="Cuming A.C."/>
            <person name="Tuskan G.A."/>
            <person name="Maumus F."/>
            <person name="Salse J."/>
            <person name="Schmutz J."/>
            <person name="Rensing S.A."/>
        </authorList>
    </citation>
    <scope>NUCLEOTIDE SEQUENCE [LARGE SCALE GENOMIC DNA]</scope>
    <source>
        <strain evidence="4 5">cv. Gransden 2004</strain>
    </source>
</reference>
<name>A0A2K1JLT4_PHYPA</name>
<accession>A0A2K1JLT4</accession>
<reference evidence="3 5" key="1">
    <citation type="journal article" date="2008" name="Science">
        <title>The Physcomitrella genome reveals evolutionary insights into the conquest of land by plants.</title>
        <authorList>
            <person name="Rensing S."/>
            <person name="Lang D."/>
            <person name="Zimmer A."/>
            <person name="Terry A."/>
            <person name="Salamov A."/>
            <person name="Shapiro H."/>
            <person name="Nishiyama T."/>
            <person name="Perroud P.-F."/>
            <person name="Lindquist E."/>
            <person name="Kamisugi Y."/>
            <person name="Tanahashi T."/>
            <person name="Sakakibara K."/>
            <person name="Fujita T."/>
            <person name="Oishi K."/>
            <person name="Shin-I T."/>
            <person name="Kuroki Y."/>
            <person name="Toyoda A."/>
            <person name="Suzuki Y."/>
            <person name="Hashimoto A."/>
            <person name="Yamaguchi K."/>
            <person name="Sugano A."/>
            <person name="Kohara Y."/>
            <person name="Fujiyama A."/>
            <person name="Anterola A."/>
            <person name="Aoki S."/>
            <person name="Ashton N."/>
            <person name="Barbazuk W.B."/>
            <person name="Barker E."/>
            <person name="Bennetzen J."/>
            <person name="Bezanilla M."/>
            <person name="Blankenship R."/>
            <person name="Cho S.H."/>
            <person name="Dutcher S."/>
            <person name="Estelle M."/>
            <person name="Fawcett J.A."/>
            <person name="Gundlach H."/>
            <person name="Hanada K."/>
            <person name="Heyl A."/>
            <person name="Hicks K.A."/>
            <person name="Hugh J."/>
            <person name="Lohr M."/>
            <person name="Mayer K."/>
            <person name="Melkozernov A."/>
            <person name="Murata T."/>
            <person name="Nelson D."/>
            <person name="Pils B."/>
            <person name="Prigge M."/>
            <person name="Reiss B."/>
            <person name="Renner T."/>
            <person name="Rombauts S."/>
            <person name="Rushton P."/>
            <person name="Sanderfoot A."/>
            <person name="Schween G."/>
            <person name="Shiu S.-H."/>
            <person name="Stueber K."/>
            <person name="Theodoulou F.L."/>
            <person name="Tu H."/>
            <person name="Van de Peer Y."/>
            <person name="Verrier P.J."/>
            <person name="Waters E."/>
            <person name="Wood A."/>
            <person name="Yang L."/>
            <person name="Cove D."/>
            <person name="Cuming A."/>
            <person name="Hasebe M."/>
            <person name="Lucas S."/>
            <person name="Mishler D.B."/>
            <person name="Reski R."/>
            <person name="Grigoriev I."/>
            <person name="Quatrano R.S."/>
            <person name="Boore J.L."/>
        </authorList>
    </citation>
    <scope>NUCLEOTIDE SEQUENCE [LARGE SCALE GENOMIC DNA]</scope>
    <source>
        <strain evidence="4 5">cv. Gransden 2004</strain>
    </source>
</reference>
<organism evidence="3">
    <name type="scientific">Physcomitrium patens</name>
    <name type="common">Spreading-leaved earth moss</name>
    <name type="synonym">Physcomitrella patens</name>
    <dbReference type="NCBI Taxonomy" id="3218"/>
    <lineage>
        <taxon>Eukaryota</taxon>
        <taxon>Viridiplantae</taxon>
        <taxon>Streptophyta</taxon>
        <taxon>Embryophyta</taxon>
        <taxon>Bryophyta</taxon>
        <taxon>Bryophytina</taxon>
        <taxon>Bryopsida</taxon>
        <taxon>Funariidae</taxon>
        <taxon>Funariales</taxon>
        <taxon>Funariaceae</taxon>
        <taxon>Physcomitrium</taxon>
    </lineage>
</organism>
<dbReference type="PANTHER" id="PTHR31307">
    <property type="entry name" value="TRIHELIX TRANSCRIPTION FACTOR ASIL2"/>
    <property type="match status" value="1"/>
</dbReference>
<dbReference type="OrthoDB" id="2019351at2759"/>
<sequence length="352" mass="40880">MDGTSGLQSLGSERETWIDEEVEALLDVWGDTYIHVKRENLGKRHWETVVREVNARLTHQREQPQMKNKIDSLKKRYKREKLSKGESDRNLITWKWYDRCDMLWGTSTREMSSVGMGLVRGAHQHQHRVEAAHAHSVDIMQHQDSSRLVPLQAAMQPEVHLNDDRHGLNLKNVAASRIGDCHEEHCPPNADQTLPSPCSQCRGNPGEGHGRENVKRRKLGAGITAANLAKIVQGFADTYARVEQAKMEMNMVMELRRLEFMERVELKRQECEEKYLERKLKMEERRLELQQKLTDRKLEMQEKHMERRESLKLEIMRLRLQVAGQPKKTPVVEQQAVQTCEKFSSSNITTCT</sequence>
<dbReference type="InterPro" id="IPR044822">
    <property type="entry name" value="Myb_DNA-bind_4"/>
</dbReference>
<dbReference type="KEGG" id="ppp:112290371"/>
<dbReference type="Gramene" id="Pp3c13_13930V3.1">
    <property type="protein sequence ID" value="PAC:32930333.CDS.1"/>
    <property type="gene ID" value="Pp3c13_13930"/>
</dbReference>
<dbReference type="AlphaFoldDB" id="A0A2K1JLT4"/>
<dbReference type="Pfam" id="PF13837">
    <property type="entry name" value="Myb_DNA-bind_4"/>
    <property type="match status" value="1"/>
</dbReference>
<proteinExistence type="predicted"/>
<dbReference type="EnsemblPlants" id="Pp3c13_13930V3.2">
    <property type="protein sequence ID" value="PAC:32930334.CDS.1"/>
    <property type="gene ID" value="Pp3c13_13930"/>
</dbReference>
<dbReference type="Gene3D" id="1.10.10.60">
    <property type="entry name" value="Homeodomain-like"/>
    <property type="match status" value="1"/>
</dbReference>
<evidence type="ECO:0000313" key="5">
    <source>
        <dbReference type="Proteomes" id="UP000006727"/>
    </source>
</evidence>
<feature type="coiled-coil region" evidence="1">
    <location>
        <begin position="266"/>
        <end position="321"/>
    </location>
</feature>
<dbReference type="GeneID" id="112290371"/>
<gene>
    <name evidence="4" type="primary">LOC112290371</name>
    <name evidence="3" type="ORF">PHYPA_017335</name>
</gene>
<evidence type="ECO:0000256" key="1">
    <source>
        <dbReference type="SAM" id="Coils"/>
    </source>
</evidence>
<dbReference type="EnsemblPlants" id="Pp3c13_13930V3.1">
    <property type="protein sequence ID" value="PAC:32930333.CDS.1"/>
    <property type="gene ID" value="Pp3c13_13930"/>
</dbReference>